<reference evidence="1" key="1">
    <citation type="submission" date="2020-05" db="EMBL/GenBank/DDBJ databases">
        <authorList>
            <person name="Chiriac C."/>
            <person name="Salcher M."/>
            <person name="Ghai R."/>
            <person name="Kavagutti S V."/>
        </authorList>
    </citation>
    <scope>NUCLEOTIDE SEQUENCE [LARGE SCALE GENOMIC DNA]</scope>
</reference>
<dbReference type="InterPro" id="IPR010270">
    <property type="entry name" value="Phage_P2_GpM"/>
</dbReference>
<dbReference type="EMBL" id="LR797314">
    <property type="protein sequence ID" value="CAB4202268.1"/>
    <property type="molecule type" value="Genomic_DNA"/>
</dbReference>
<protein>
    <submittedName>
        <fullName evidence="1">Terminase endonuclease subunit</fullName>
    </submittedName>
</protein>
<organism evidence="1 2">
    <name type="scientific">uncultured Caudovirales phage</name>
    <dbReference type="NCBI Taxonomy" id="2100421"/>
    <lineage>
        <taxon>Viruses</taxon>
        <taxon>Duplodnaviria</taxon>
        <taxon>Heunggongvirae</taxon>
        <taxon>Uroviricota</taxon>
        <taxon>Caudoviricetes</taxon>
        <taxon>Peduoviridae</taxon>
        <taxon>Maltschvirus</taxon>
        <taxon>Maltschvirus maltsch</taxon>
    </lineage>
</organism>
<sequence length="273" mass="31086">MSGYPDNWDDMGAIARHEWSIAQAKIKAKPAVRTSAPLVPTIAPLVPSCHPDDWDSMGVIARHEWSIAQAKIKEKPAVPTSAPLVPTNALQDEYFYYSTMVKSDEQSLKSIIDHAERDKRKPSLLNKYRDYLKEYMAAKETHDNNVLFFCLVWACDCEQWEWAIELCDYATLTKQSNDIFRRGHEDICADAVLSFGNKAMRAKSPLPDCVGIVFERITSKAWTVDVITQSQYYKLIGDCITESEPRKALDYFKTADKLNEKIGVKGRIKELEK</sequence>
<evidence type="ECO:0000313" key="1">
    <source>
        <dbReference type="EMBL" id="CAB4202268.1"/>
    </source>
</evidence>
<keyword evidence="2" id="KW-1185">Reference proteome</keyword>
<keyword evidence="1" id="KW-0255">Endonuclease</keyword>
<dbReference type="Pfam" id="PF05944">
    <property type="entry name" value="Phage_term_smal"/>
    <property type="match status" value="1"/>
</dbReference>
<dbReference type="GO" id="GO:0003677">
    <property type="term" value="F:DNA binding"/>
    <property type="evidence" value="ECO:0007669"/>
    <property type="project" value="InterPro"/>
</dbReference>
<evidence type="ECO:0000313" key="2">
    <source>
        <dbReference type="Proteomes" id="UP001641549"/>
    </source>
</evidence>
<dbReference type="GO" id="GO:0004519">
    <property type="term" value="F:endonuclease activity"/>
    <property type="evidence" value="ECO:0007669"/>
    <property type="project" value="UniProtKB-KW"/>
</dbReference>
<keyword evidence="1" id="KW-0540">Nuclease</keyword>
<dbReference type="GO" id="GO:0019069">
    <property type="term" value="P:viral capsid assembly"/>
    <property type="evidence" value="ECO:0007669"/>
    <property type="project" value="InterPro"/>
</dbReference>
<proteinExistence type="predicted"/>
<dbReference type="Proteomes" id="UP001641549">
    <property type="component" value="Chromosome UFOv-RH-23may17-C8087"/>
</dbReference>
<keyword evidence="1" id="KW-0378">Hydrolase</keyword>
<name>A0A6J5S333_9CAUD</name>
<accession>A0A6J5S333</accession>
<gene>
    <name evidence="1" type="ORF">UFOVP1367_4</name>
</gene>